<organism evidence="1 2">
    <name type="scientific">Corchorus capsularis</name>
    <name type="common">Jute</name>
    <dbReference type="NCBI Taxonomy" id="210143"/>
    <lineage>
        <taxon>Eukaryota</taxon>
        <taxon>Viridiplantae</taxon>
        <taxon>Streptophyta</taxon>
        <taxon>Embryophyta</taxon>
        <taxon>Tracheophyta</taxon>
        <taxon>Spermatophyta</taxon>
        <taxon>Magnoliopsida</taxon>
        <taxon>eudicotyledons</taxon>
        <taxon>Gunneridae</taxon>
        <taxon>Pentapetalae</taxon>
        <taxon>rosids</taxon>
        <taxon>malvids</taxon>
        <taxon>Malvales</taxon>
        <taxon>Malvaceae</taxon>
        <taxon>Grewioideae</taxon>
        <taxon>Apeibeae</taxon>
        <taxon>Corchorus</taxon>
    </lineage>
</organism>
<name>A0A1R3ISQ3_COCAP</name>
<evidence type="ECO:0000313" key="2">
    <source>
        <dbReference type="Proteomes" id="UP000188268"/>
    </source>
</evidence>
<reference evidence="1 2" key="1">
    <citation type="submission" date="2013-09" db="EMBL/GenBank/DDBJ databases">
        <title>Corchorus capsularis genome sequencing.</title>
        <authorList>
            <person name="Alam M."/>
            <person name="Haque M.S."/>
            <person name="Islam M.S."/>
            <person name="Emdad E.M."/>
            <person name="Islam M.M."/>
            <person name="Ahmed B."/>
            <person name="Halim A."/>
            <person name="Hossen Q.M.M."/>
            <person name="Hossain M.Z."/>
            <person name="Ahmed R."/>
            <person name="Khan M.M."/>
            <person name="Islam R."/>
            <person name="Rashid M.M."/>
            <person name="Khan S.A."/>
            <person name="Rahman M.S."/>
            <person name="Alam M."/>
        </authorList>
    </citation>
    <scope>NUCLEOTIDE SEQUENCE [LARGE SCALE GENOMIC DNA]</scope>
    <source>
        <strain evidence="2">cv. CVL-1</strain>
        <tissue evidence="1">Whole seedling</tissue>
    </source>
</reference>
<comment type="caution">
    <text evidence="1">The sequence shown here is derived from an EMBL/GenBank/DDBJ whole genome shotgun (WGS) entry which is preliminary data.</text>
</comment>
<dbReference type="EMBL" id="AWWV01009579">
    <property type="protein sequence ID" value="OMO85601.1"/>
    <property type="molecule type" value="Genomic_DNA"/>
</dbReference>
<accession>A0A1R3ISQ3</accession>
<dbReference type="Gramene" id="OMO85601">
    <property type="protein sequence ID" value="OMO85601"/>
    <property type="gene ID" value="CCACVL1_10081"/>
</dbReference>
<protein>
    <submittedName>
        <fullName evidence="1">Uncharacterized protein</fullName>
    </submittedName>
</protein>
<dbReference type="Proteomes" id="UP000188268">
    <property type="component" value="Unassembled WGS sequence"/>
</dbReference>
<evidence type="ECO:0000313" key="1">
    <source>
        <dbReference type="EMBL" id="OMO85601.1"/>
    </source>
</evidence>
<sequence length="268" mass="30452">MAGSSSSKAALELIPAFLPDLCPGKPFYVTVRVARKWQTILPGGTNGLPLMEELTPEAQLIIMIAQMEPETIYPLMGLNHMAAISRKTSIRSMLRLLIAMYLSLFDQVSKQTVFKWLNFKPSEIPTTEVGVRELQQKHVLQEIYSRGFVNYPNPTITFKEPFIEVPTIYLSEMHKKYVIDGNAHGLTMVRAIPNFGFNLNVSYQITDITGSACHTIEFIFKQFPNMAQQTEHPPLPEQAEHPPLREQLEHPPLQEQAELIELKLCMFL</sequence>
<dbReference type="OrthoDB" id="10545892at2759"/>
<proteinExistence type="predicted"/>
<dbReference type="AlphaFoldDB" id="A0A1R3ISQ3"/>
<keyword evidence="2" id="KW-1185">Reference proteome</keyword>
<gene>
    <name evidence="1" type="ORF">CCACVL1_10081</name>
</gene>